<dbReference type="InterPro" id="IPR029052">
    <property type="entry name" value="Metallo-depent_PP-like"/>
</dbReference>
<dbReference type="STRING" id="595528.A0A0D2WPG4"/>
<protein>
    <recommendedName>
        <fullName evidence="3">Purple acid phosphatase</fullName>
        <ecNumber evidence="3">3.1.3.2</ecNumber>
    </recommendedName>
</protein>
<evidence type="ECO:0000313" key="7">
    <source>
        <dbReference type="EMBL" id="KJE93265.1"/>
    </source>
</evidence>
<reference evidence="8" key="1">
    <citation type="submission" date="2011-02" db="EMBL/GenBank/DDBJ databases">
        <title>The Genome Sequence of Capsaspora owczarzaki ATCC 30864.</title>
        <authorList>
            <person name="Russ C."/>
            <person name="Cuomo C."/>
            <person name="Burger G."/>
            <person name="Gray M.W."/>
            <person name="Holland P.W.H."/>
            <person name="King N."/>
            <person name="Lang F.B.F."/>
            <person name="Roger A.J."/>
            <person name="Ruiz-Trillo I."/>
            <person name="Young S.K."/>
            <person name="Zeng Q."/>
            <person name="Gargeya S."/>
            <person name="Alvarado L."/>
            <person name="Berlin A."/>
            <person name="Chapman S.B."/>
            <person name="Chen Z."/>
            <person name="Freedman E."/>
            <person name="Gellesch M."/>
            <person name="Goldberg J."/>
            <person name="Griggs A."/>
            <person name="Gujja S."/>
            <person name="Heilman E."/>
            <person name="Heiman D."/>
            <person name="Howarth C."/>
            <person name="Mehta T."/>
            <person name="Neiman D."/>
            <person name="Pearson M."/>
            <person name="Roberts A."/>
            <person name="Saif S."/>
            <person name="Shea T."/>
            <person name="Shenoy N."/>
            <person name="Sisk P."/>
            <person name="Stolte C."/>
            <person name="Sykes S."/>
            <person name="White J."/>
            <person name="Yandava C."/>
            <person name="Haas B."/>
            <person name="Nusbaum C."/>
            <person name="Birren B."/>
        </authorList>
    </citation>
    <scope>NUCLEOTIDE SEQUENCE</scope>
    <source>
        <strain evidence="8">ATCC 30864</strain>
    </source>
</reference>
<evidence type="ECO:0000256" key="1">
    <source>
        <dbReference type="ARBA" id="ARBA00022729"/>
    </source>
</evidence>
<dbReference type="Pfam" id="PF16656">
    <property type="entry name" value="Pur_ac_phosph_N"/>
    <property type="match status" value="1"/>
</dbReference>
<dbReference type="InterPro" id="IPR025733">
    <property type="entry name" value="PAPs_C"/>
</dbReference>
<dbReference type="eggNOG" id="KOG1378">
    <property type="taxonomic scope" value="Eukaryota"/>
</dbReference>
<dbReference type="AlphaFoldDB" id="A0A0D2WPG4"/>
<name>A0A0D2WPG4_CAPO3</name>
<comment type="catalytic activity">
    <reaction evidence="3">
        <text>a phosphate monoester + H2O = an alcohol + phosphate</text>
        <dbReference type="Rhea" id="RHEA:15017"/>
        <dbReference type="ChEBI" id="CHEBI:15377"/>
        <dbReference type="ChEBI" id="CHEBI:30879"/>
        <dbReference type="ChEBI" id="CHEBI:43474"/>
        <dbReference type="ChEBI" id="CHEBI:67140"/>
        <dbReference type="EC" id="3.1.3.2"/>
    </reaction>
</comment>
<dbReference type="Gene3D" id="2.60.40.380">
    <property type="entry name" value="Purple acid phosphatase-like, N-terminal"/>
    <property type="match status" value="1"/>
</dbReference>
<evidence type="ECO:0000259" key="6">
    <source>
        <dbReference type="Pfam" id="PF16656"/>
    </source>
</evidence>
<dbReference type="InterPro" id="IPR004843">
    <property type="entry name" value="Calcineurin-like_PHP"/>
</dbReference>
<dbReference type="GO" id="GO:0003993">
    <property type="term" value="F:acid phosphatase activity"/>
    <property type="evidence" value="ECO:0007669"/>
    <property type="project" value="UniProtKB-EC"/>
</dbReference>
<keyword evidence="8" id="KW-1185">Reference proteome</keyword>
<feature type="domain" description="Purple acid phosphatase N-terminal" evidence="6">
    <location>
        <begin position="70"/>
        <end position="162"/>
    </location>
</feature>
<evidence type="ECO:0000256" key="3">
    <source>
        <dbReference type="RuleBase" id="RU361203"/>
    </source>
</evidence>
<dbReference type="Pfam" id="PF00149">
    <property type="entry name" value="Metallophos"/>
    <property type="match status" value="1"/>
</dbReference>
<dbReference type="Proteomes" id="UP000008743">
    <property type="component" value="Unassembled WGS sequence"/>
</dbReference>
<dbReference type="InterPro" id="IPR015914">
    <property type="entry name" value="PAPs_N"/>
</dbReference>
<dbReference type="Gene3D" id="3.60.21.10">
    <property type="match status" value="1"/>
</dbReference>
<dbReference type="PANTHER" id="PTHR45867">
    <property type="entry name" value="PURPLE ACID PHOSPHATASE"/>
    <property type="match status" value="1"/>
</dbReference>
<keyword evidence="1" id="KW-0732">Signal</keyword>
<dbReference type="InParanoid" id="A0A0D2WPG4"/>
<proteinExistence type="inferred from homology"/>
<evidence type="ECO:0000313" key="8">
    <source>
        <dbReference type="Proteomes" id="UP000008743"/>
    </source>
</evidence>
<dbReference type="EMBL" id="KE346365">
    <property type="protein sequence ID" value="KJE93265.1"/>
    <property type="molecule type" value="Genomic_DNA"/>
</dbReference>
<comment type="similarity">
    <text evidence="3">Belongs to the metallophosphoesterase superfamily. Purple acid phosphatase family.</text>
</comment>
<dbReference type="InterPro" id="IPR008963">
    <property type="entry name" value="Purple_acid_Pase-like_N"/>
</dbReference>
<dbReference type="SUPFAM" id="SSF56300">
    <property type="entry name" value="Metallo-dependent phosphatases"/>
    <property type="match status" value="1"/>
</dbReference>
<feature type="domain" description="Purple acid phosphatase C-terminal" evidence="5">
    <location>
        <begin position="410"/>
        <end position="471"/>
    </location>
</feature>
<dbReference type="OrthoDB" id="45007at2759"/>
<organism evidence="7 8">
    <name type="scientific">Capsaspora owczarzaki (strain ATCC 30864)</name>
    <dbReference type="NCBI Taxonomy" id="595528"/>
    <lineage>
        <taxon>Eukaryota</taxon>
        <taxon>Filasterea</taxon>
        <taxon>Capsaspora</taxon>
    </lineage>
</organism>
<evidence type="ECO:0000259" key="5">
    <source>
        <dbReference type="Pfam" id="PF14008"/>
    </source>
</evidence>
<feature type="domain" description="Calcineurin-like phosphoesterase" evidence="4">
    <location>
        <begin position="174"/>
        <end position="388"/>
    </location>
</feature>
<dbReference type="InterPro" id="IPR041792">
    <property type="entry name" value="MPP_PAP"/>
</dbReference>
<accession>A0A0D2WPG4</accession>
<dbReference type="Pfam" id="PF14008">
    <property type="entry name" value="Metallophos_C"/>
    <property type="match status" value="1"/>
</dbReference>
<dbReference type="EC" id="3.1.3.2" evidence="3"/>
<dbReference type="GO" id="GO:0046872">
    <property type="term" value="F:metal ion binding"/>
    <property type="evidence" value="ECO:0007669"/>
    <property type="project" value="InterPro"/>
</dbReference>
<dbReference type="PhylomeDB" id="A0A0D2WPG4"/>
<dbReference type="PANTHER" id="PTHR45867:SF3">
    <property type="entry name" value="ACID PHOSPHATASE TYPE 7"/>
    <property type="match status" value="1"/>
</dbReference>
<keyword evidence="2" id="KW-0325">Glycoprotein</keyword>
<keyword evidence="3" id="KW-0378">Hydrolase</keyword>
<evidence type="ECO:0000259" key="4">
    <source>
        <dbReference type="Pfam" id="PF00149"/>
    </source>
</evidence>
<evidence type="ECO:0000256" key="2">
    <source>
        <dbReference type="ARBA" id="ARBA00023180"/>
    </source>
</evidence>
<dbReference type="SUPFAM" id="SSF49363">
    <property type="entry name" value="Purple acid phosphatase, N-terminal domain"/>
    <property type="match status" value="1"/>
</dbReference>
<dbReference type="CDD" id="cd00839">
    <property type="entry name" value="MPP_PAPs"/>
    <property type="match status" value="1"/>
</dbReference>
<gene>
    <name evidence="7" type="ORF">CAOG_004077</name>
</gene>
<sequence length="483" mass="53061">MLFCSSVSSQFFTFYHFLFSSSHSSFCFRSLFRLTKMKMLRCCAVVIVAAIAVSMVAAAPAPAARGPVDPFHVHFAYGYDTARAMQLSWQTQQDTVASLALFGLQPGSRYYSAIGSSFTYNATAAGYFHAVSLYGLTPDTTYYVVVGDNNTNTYSAEFSFHTLPAALSASKPDIKIAIYGDLGVDNAEYVVPDLINLAQQDKVDFFMHVGDLSYADNYADAQYEPIWEQFMTQMDPIYLVKPYMVNPGNHESDGGWDNVQHPFSPYNARFQMPYADSKSTSNMWYSYNVAGLLHVVAMDTETDFPLAPEGSSLFGGAQFAWLDADLAAAKAAGYKFIIVTGHRPIYSSQSGMSANNVPISDCLNLQALLEPLLRKYGVDMMIVGHVHSAEVTYPVFNNTVVSTSYVNPGATVHVVTGSAGCPEGIESVWIPATWSADRYPDPATAADPGFGYSLLTVNATTLHYEFFRSDTSLEHELYLVKTQ</sequence>